<dbReference type="ExpressionAtlas" id="A0A0J8BA32">
    <property type="expression patterns" value="baseline"/>
</dbReference>
<dbReference type="InterPro" id="IPR038588">
    <property type="entry name" value="XS_domain_sf"/>
</dbReference>
<evidence type="ECO:0000259" key="2">
    <source>
        <dbReference type="Pfam" id="PF03468"/>
    </source>
</evidence>
<evidence type="ECO:0000313" key="4">
    <source>
        <dbReference type="Proteomes" id="UP000035740"/>
    </source>
</evidence>
<proteinExistence type="predicted"/>
<gene>
    <name evidence="3" type="ORF">BVRB_4g095060</name>
</gene>
<feature type="region of interest" description="Disordered" evidence="1">
    <location>
        <begin position="1"/>
        <end position="101"/>
    </location>
</feature>
<feature type="compositionally biased region" description="Polar residues" evidence="1">
    <location>
        <begin position="641"/>
        <end position="651"/>
    </location>
</feature>
<dbReference type="Gramene" id="KMS98179">
    <property type="protein sequence ID" value="KMS98179"/>
    <property type="gene ID" value="BVRB_4g095060"/>
</dbReference>
<dbReference type="OrthoDB" id="777694at2759"/>
<dbReference type="Proteomes" id="UP000035740">
    <property type="component" value="Unassembled WGS sequence"/>
</dbReference>
<evidence type="ECO:0000256" key="1">
    <source>
        <dbReference type="SAM" id="MobiDB-lite"/>
    </source>
</evidence>
<evidence type="ECO:0000313" key="3">
    <source>
        <dbReference type="EMBL" id="KMS98179.1"/>
    </source>
</evidence>
<feature type="region of interest" description="Disordered" evidence="1">
    <location>
        <begin position="641"/>
        <end position="674"/>
    </location>
</feature>
<dbReference type="AlphaFoldDB" id="A0A0J8BA32"/>
<sequence>MSRRHEDLRMKPTIVPSRDRREEMDQELYFTSRRGAREELPLRSRRSLSPPDMAEKSRTMARDRRSNSLERRREYEQHIDRVRGGGGGHMLSRSPPVEHPQKRLHMDERPFGTSLPSMRRHGKVEYPEYVEYNSLNTRPRHPYSYDDHMDGLKQKDHIARRSGTTGHHPMAESVTYEDAMERGAGLRPNYGFASRYAEPGGNYSTPNVHRVKDENSRYQDAISHEKLVKDVYYKDGEQSGYYSRESPYIDSPLSQVKEFGNEDLLKNNPSTSSSIIVRGEYLTKLRDVHTLPSDGYPKRYGKELEPHVSDDYGQMVMSDNRRGYETICRDPKCYACDARSERKDYMYSEIGFRGEDETGYASQEKLYSKVPYTREEHDPRNSLRADVMDSTVENISKTEGSHSSRRILKNVGVREFDVIQKEMALDYVDTRRSSDALIHAGDYLDSGYPHVELTRKGSNHRRISDLGGLHEHEFEDPHLGYGYGRYTPGVSDRSRLKKSSEFKNVESQRIAGGFERVKADEPVDNNKVLKRKYSVNEDVSRVESRSEIRSKWNMPSEGDEFHDHQGEWTSRKANTVHSKRPSGYERSQCYSEMEQMSDVTSCLNDSIDRVWTSYQNQSESIQELSGKSFKMGSRHFKGYTKSDSSKSYSHVHNTHHRSTHYKQQNLRQNDNNSTIPAHTAEVSEDFVTPWKSDPLEESDGFKQRIQAAFLDFSKRFNENPTARKLYKEEGKAGSLFCVVCRRSASKEFMNTKALANHAFMSHKTGLRPQHLGLHRAICVLMGWNTMPDPSGTWIPEVFPRPEALALKEDLILWPPVVIVHNISLSNNDHNKWKLINIEALEEFLRGKGFHLGKMKICLGNPGDHSVILVKFLGTFSGLQEAERLHKLFLERKHGRVDFEQAISGTGTVDELTQGDNQIQKLDDVLLYGYMGISEDLDSVDFDTKKRCSVKSKKEIHELADAPVKPE</sequence>
<feature type="compositionally biased region" description="Basic and acidic residues" evidence="1">
    <location>
        <begin position="53"/>
        <end position="83"/>
    </location>
</feature>
<dbReference type="OMA" id="GDIREPQ"/>
<accession>A0A0J8BA32</accession>
<protein>
    <recommendedName>
        <fullName evidence="2">XS domain-containing protein</fullName>
    </recommendedName>
</protein>
<dbReference type="PANTHER" id="PTHR46619">
    <property type="entry name" value="RNA RECOGNITION MOTIF XS DOMAIN PROTEIN-RELATED"/>
    <property type="match status" value="1"/>
</dbReference>
<feature type="domain" description="XS" evidence="2">
    <location>
        <begin position="808"/>
        <end position="937"/>
    </location>
</feature>
<dbReference type="KEGG" id="bvg:104907467"/>
<dbReference type="InterPro" id="IPR005380">
    <property type="entry name" value="XS_domain"/>
</dbReference>
<feature type="compositionally biased region" description="Basic and acidic residues" evidence="1">
    <location>
        <begin position="1"/>
        <end position="10"/>
    </location>
</feature>
<organism evidence="3 4">
    <name type="scientific">Beta vulgaris subsp. vulgaris</name>
    <name type="common">Beet</name>
    <dbReference type="NCBI Taxonomy" id="3555"/>
    <lineage>
        <taxon>Eukaryota</taxon>
        <taxon>Viridiplantae</taxon>
        <taxon>Streptophyta</taxon>
        <taxon>Embryophyta</taxon>
        <taxon>Tracheophyta</taxon>
        <taxon>Spermatophyta</taxon>
        <taxon>Magnoliopsida</taxon>
        <taxon>eudicotyledons</taxon>
        <taxon>Gunneridae</taxon>
        <taxon>Pentapetalae</taxon>
        <taxon>Caryophyllales</taxon>
        <taxon>Chenopodiaceae</taxon>
        <taxon>Betoideae</taxon>
        <taxon>Beta</taxon>
    </lineage>
</organism>
<name>A0A0J8BA32_BETVV</name>
<dbReference type="Pfam" id="PF03468">
    <property type="entry name" value="XS"/>
    <property type="match status" value="1"/>
</dbReference>
<feature type="compositionally biased region" description="Polar residues" evidence="1">
    <location>
        <begin position="661"/>
        <end position="674"/>
    </location>
</feature>
<dbReference type="Gene3D" id="3.30.70.2890">
    <property type="entry name" value="XS domain"/>
    <property type="match status" value="1"/>
</dbReference>
<keyword evidence="4" id="KW-1185">Reference proteome</keyword>
<reference evidence="3 4" key="1">
    <citation type="journal article" date="2014" name="Nature">
        <title>The genome of the recently domesticated crop plant sugar beet (Beta vulgaris).</title>
        <authorList>
            <person name="Dohm J.C."/>
            <person name="Minoche A.E."/>
            <person name="Holtgrawe D."/>
            <person name="Capella-Gutierrez S."/>
            <person name="Zakrzewski F."/>
            <person name="Tafer H."/>
            <person name="Rupp O."/>
            <person name="Sorensen T.R."/>
            <person name="Stracke R."/>
            <person name="Reinhardt R."/>
            <person name="Goesmann A."/>
            <person name="Kraft T."/>
            <person name="Schulz B."/>
            <person name="Stadler P.F."/>
            <person name="Schmidt T."/>
            <person name="Gabaldon T."/>
            <person name="Lehrach H."/>
            <person name="Weisshaar B."/>
            <person name="Himmelbauer H."/>
        </authorList>
    </citation>
    <scope>NUCLEOTIDE SEQUENCE [LARGE SCALE GENOMIC DNA]</scope>
    <source>
        <tissue evidence="3">Taproot</tissue>
    </source>
</reference>
<dbReference type="eggNOG" id="ENOG502QQ93">
    <property type="taxonomic scope" value="Eukaryota"/>
</dbReference>
<dbReference type="PANTHER" id="PTHR46619:SF2">
    <property type="entry name" value="XS DOMAIN PROTEIN"/>
    <property type="match status" value="1"/>
</dbReference>
<dbReference type="GO" id="GO:0031047">
    <property type="term" value="P:regulatory ncRNA-mediated gene silencing"/>
    <property type="evidence" value="ECO:0007669"/>
    <property type="project" value="InterPro"/>
</dbReference>
<dbReference type="EMBL" id="KQ090265">
    <property type="protein sequence ID" value="KMS98179.1"/>
    <property type="molecule type" value="Genomic_DNA"/>
</dbReference>